<dbReference type="GO" id="GO:0016787">
    <property type="term" value="F:hydrolase activity"/>
    <property type="evidence" value="ECO:0007669"/>
    <property type="project" value="UniProtKB-KW"/>
</dbReference>
<dbReference type="Gene3D" id="3.90.79.10">
    <property type="entry name" value="Nucleoside Triphosphate Pyrophosphohydrolase"/>
    <property type="match status" value="1"/>
</dbReference>
<reference evidence="4 6" key="1">
    <citation type="submission" date="2015-07" db="EMBL/GenBank/DDBJ databases">
        <title>Draft Genome Sequence of Streptomyces antibioticus, IMRU 3720 reveals insights in the evolution of actinomycin biosynthetic gene clusters in Streptomyces.</title>
        <authorList>
            <person name="Crnovcic I."/>
            <person name="Ruckert C."/>
            <person name="Kalinowksi J."/>
            <person name="Keller U."/>
        </authorList>
    </citation>
    <scope>NUCLEOTIDE SEQUENCE [LARGE SCALE GENOMIC DNA]</scope>
    <source>
        <strain evidence="4 6">DSM 41481</strain>
    </source>
</reference>
<gene>
    <name evidence="4" type="ORF">AFM16_03890</name>
    <name evidence="5" type="ORF">HCX60_04090</name>
</gene>
<dbReference type="EMBL" id="CP050692">
    <property type="protein sequence ID" value="QIT42804.1"/>
    <property type="molecule type" value="Genomic_DNA"/>
</dbReference>
<dbReference type="InterPro" id="IPR020084">
    <property type="entry name" value="NUDIX_hydrolase_CS"/>
</dbReference>
<organism evidence="5 7">
    <name type="scientific">Streptomyces antibioticus</name>
    <dbReference type="NCBI Taxonomy" id="1890"/>
    <lineage>
        <taxon>Bacteria</taxon>
        <taxon>Bacillati</taxon>
        <taxon>Actinomycetota</taxon>
        <taxon>Actinomycetes</taxon>
        <taxon>Kitasatosporales</taxon>
        <taxon>Streptomycetaceae</taxon>
        <taxon>Streptomyces</taxon>
    </lineage>
</organism>
<feature type="domain" description="Nudix hydrolase" evidence="3">
    <location>
        <begin position="19"/>
        <end position="150"/>
    </location>
</feature>
<protein>
    <submittedName>
        <fullName evidence="5">NUDIX domain-containing protein</fullName>
    </submittedName>
    <submittedName>
        <fullName evidence="4">NUDIX hydrolase</fullName>
    </submittedName>
</protein>
<comment type="cofactor">
    <cofactor evidence="1">
        <name>Mg(2+)</name>
        <dbReference type="ChEBI" id="CHEBI:18420"/>
    </cofactor>
</comment>
<sequence length="160" mass="17820">MPTPEFITEIRASAGHQLLWLPGVSAVVVDGAGRVLLGKRADNLEWCVISGIPDPGEQPADCAVREVYEETGVRCVPERIALIRSGRRVEYPNGDQCQFMDVTFRCRAVGGEARVNDDESVEVGWFSVDALPPMRERQVFRIKQALSDEPAWFETTETEV</sequence>
<dbReference type="AlphaFoldDB" id="A0AAE6Y5Y0"/>
<evidence type="ECO:0000313" key="5">
    <source>
        <dbReference type="EMBL" id="QIT42804.1"/>
    </source>
</evidence>
<name>A0AAE6Y5Y0_STRAT</name>
<dbReference type="Pfam" id="PF00293">
    <property type="entry name" value="NUDIX"/>
    <property type="match status" value="1"/>
</dbReference>
<dbReference type="SUPFAM" id="SSF55811">
    <property type="entry name" value="Nudix"/>
    <property type="match status" value="1"/>
</dbReference>
<dbReference type="PROSITE" id="PS00893">
    <property type="entry name" value="NUDIX_BOX"/>
    <property type="match status" value="1"/>
</dbReference>
<dbReference type="PANTHER" id="PTHR43046:SF16">
    <property type="entry name" value="ADP-RIBOSE PYROPHOSPHATASE YJHB-RELATED"/>
    <property type="match status" value="1"/>
</dbReference>
<dbReference type="Proteomes" id="UP000502504">
    <property type="component" value="Chromosome"/>
</dbReference>
<dbReference type="CDD" id="cd18879">
    <property type="entry name" value="NUDIX_Hydrolase"/>
    <property type="match status" value="1"/>
</dbReference>
<evidence type="ECO:0000313" key="7">
    <source>
        <dbReference type="Proteomes" id="UP000502504"/>
    </source>
</evidence>
<evidence type="ECO:0000313" key="4">
    <source>
        <dbReference type="EMBL" id="OOQ55164.1"/>
    </source>
</evidence>
<reference evidence="5 7" key="2">
    <citation type="submission" date="2020-03" db="EMBL/GenBank/DDBJ databases">
        <title>Is there a link between lipid content and antibiotic production in Streptomyces?</title>
        <authorList>
            <person name="David M."/>
            <person name="Lejeune C."/>
            <person name="Abreu S."/>
            <person name="Thibessard A."/>
            <person name="Leblond P."/>
            <person name="Chaminade P."/>
            <person name="Virolle M.-J."/>
        </authorList>
    </citation>
    <scope>NUCLEOTIDE SEQUENCE [LARGE SCALE GENOMIC DNA]</scope>
    <source>
        <strain evidence="5 7">DSM 41481</strain>
    </source>
</reference>
<dbReference type="EMBL" id="LHQL01000001">
    <property type="protein sequence ID" value="OOQ55164.1"/>
    <property type="molecule type" value="Genomic_DNA"/>
</dbReference>
<evidence type="ECO:0000259" key="3">
    <source>
        <dbReference type="PROSITE" id="PS51462"/>
    </source>
</evidence>
<dbReference type="GeneID" id="93962276"/>
<dbReference type="RefSeq" id="WP_030787111.1">
    <property type="nucleotide sequence ID" value="NZ_CM007717.1"/>
</dbReference>
<dbReference type="InterPro" id="IPR000086">
    <property type="entry name" value="NUDIX_hydrolase_dom"/>
</dbReference>
<dbReference type="InterPro" id="IPR015797">
    <property type="entry name" value="NUDIX_hydrolase-like_dom_sf"/>
</dbReference>
<dbReference type="PROSITE" id="PS51462">
    <property type="entry name" value="NUDIX"/>
    <property type="match status" value="1"/>
</dbReference>
<dbReference type="Proteomes" id="UP000190306">
    <property type="component" value="Chromosome"/>
</dbReference>
<evidence type="ECO:0000313" key="6">
    <source>
        <dbReference type="Proteomes" id="UP000190306"/>
    </source>
</evidence>
<evidence type="ECO:0000256" key="2">
    <source>
        <dbReference type="ARBA" id="ARBA00022801"/>
    </source>
</evidence>
<keyword evidence="6" id="KW-1185">Reference proteome</keyword>
<accession>A0AAE6Y5Y0</accession>
<dbReference type="PANTHER" id="PTHR43046">
    <property type="entry name" value="GDP-MANNOSE MANNOSYL HYDROLASE"/>
    <property type="match status" value="1"/>
</dbReference>
<keyword evidence="2 4" id="KW-0378">Hydrolase</keyword>
<evidence type="ECO:0000256" key="1">
    <source>
        <dbReference type="ARBA" id="ARBA00001946"/>
    </source>
</evidence>
<proteinExistence type="predicted"/>